<dbReference type="SMART" id="SM00327">
    <property type="entry name" value="VWA"/>
    <property type="match status" value="1"/>
</dbReference>
<dbReference type="InterPro" id="IPR036465">
    <property type="entry name" value="vWFA_dom_sf"/>
</dbReference>
<dbReference type="Proteomes" id="UP001304340">
    <property type="component" value="Chromosome"/>
</dbReference>
<keyword evidence="4" id="KW-1185">Reference proteome</keyword>
<feature type="transmembrane region" description="Helical" evidence="1">
    <location>
        <begin position="40"/>
        <end position="61"/>
    </location>
</feature>
<reference evidence="4" key="1">
    <citation type="submission" date="2023-11" db="EMBL/GenBank/DDBJ databases">
        <authorList>
            <person name="Helweg L.P."/>
            <person name="Kiel A."/>
            <person name="Hitz F."/>
            <person name="Ruckert-Reed C."/>
            <person name="Busche T."/>
            <person name="Kaltschmidt B."/>
            <person name="Kaltschmidt C."/>
        </authorList>
    </citation>
    <scope>NUCLEOTIDE SEQUENCE [LARGE SCALE GENOMIC DNA]</scope>
    <source>
        <strain evidence="4">4.1</strain>
    </source>
</reference>
<feature type="domain" description="VWFA" evidence="2">
    <location>
        <begin position="134"/>
        <end position="333"/>
    </location>
</feature>
<feature type="transmembrane region" description="Helical" evidence="1">
    <location>
        <begin position="97"/>
        <end position="118"/>
    </location>
</feature>
<keyword evidence="1" id="KW-0472">Membrane</keyword>
<dbReference type="PROSITE" id="PS50234">
    <property type="entry name" value="VWFA"/>
    <property type="match status" value="1"/>
</dbReference>
<protein>
    <submittedName>
        <fullName evidence="3">VWA domain-containing protein</fullName>
    </submittedName>
</protein>
<sequence>MVNAEGMLADGLVAAAQTVAGLVAAPQDLAAESVTSSIVWPWVVPVVVVVVVVVGVVAWYLTHRPHPVKDEEAVWVANSGYVEHIPQMTSWVRRYRALQWAGVGAVLVAAVAAGFLAARPVDITTSQGKLATRDIVLCLDVSGSMIEYDQQVVDVFSELVDSFEGERIALSIFNSTSRTVFPLTDDYTLVREQLEEAKAALDPRLLESDDMELVDRYLRLTAGTLGSMEGSSLIGDGLANCSLLFDQGDSERSRSIILATDNDLLGTPIYTLQQAVDLASSRDVTVNGLYGAAEGESADSPRAKEYGEALEGAGGMYFFSDDPRAVEAMVADVQSQQAVDLDAAPEISQADKAGPWLWVALVGVTLLVLVQWRLRE</sequence>
<dbReference type="KEGG" id="sbil:SANBI_003484"/>
<keyword evidence="1" id="KW-0812">Transmembrane</keyword>
<dbReference type="Gene3D" id="3.40.50.410">
    <property type="entry name" value="von Willebrand factor, type A domain"/>
    <property type="match status" value="1"/>
</dbReference>
<dbReference type="EMBL" id="CP138359">
    <property type="protein sequence ID" value="WPF82149.1"/>
    <property type="molecule type" value="Genomic_DNA"/>
</dbReference>
<dbReference type="AlphaFoldDB" id="A0AAF0Z4Z0"/>
<dbReference type="InterPro" id="IPR002035">
    <property type="entry name" value="VWF_A"/>
</dbReference>
<name>A0AAF0Z4Z0_9MICO</name>
<keyword evidence="1" id="KW-1133">Transmembrane helix</keyword>
<dbReference type="RefSeq" id="WP_319157306.1">
    <property type="nucleotide sequence ID" value="NZ_CP138359.1"/>
</dbReference>
<dbReference type="Pfam" id="PF13519">
    <property type="entry name" value="VWA_2"/>
    <property type="match status" value="1"/>
</dbReference>
<accession>A0AAF0Z4Z0</accession>
<proteinExistence type="predicted"/>
<gene>
    <name evidence="3" type="ORF">SANBI_003484</name>
</gene>
<dbReference type="SUPFAM" id="SSF53300">
    <property type="entry name" value="vWA-like"/>
    <property type="match status" value="1"/>
</dbReference>
<evidence type="ECO:0000259" key="2">
    <source>
        <dbReference type="PROSITE" id="PS50234"/>
    </source>
</evidence>
<organism evidence="3 4">
    <name type="scientific">Sanguibacter biliveldensis</name>
    <dbReference type="NCBI Taxonomy" id="3030830"/>
    <lineage>
        <taxon>Bacteria</taxon>
        <taxon>Bacillati</taxon>
        <taxon>Actinomycetota</taxon>
        <taxon>Actinomycetes</taxon>
        <taxon>Micrococcales</taxon>
        <taxon>Sanguibacteraceae</taxon>
        <taxon>Sanguibacter</taxon>
    </lineage>
</organism>
<evidence type="ECO:0000256" key="1">
    <source>
        <dbReference type="SAM" id="Phobius"/>
    </source>
</evidence>
<evidence type="ECO:0000313" key="4">
    <source>
        <dbReference type="Proteomes" id="UP001304340"/>
    </source>
</evidence>
<evidence type="ECO:0000313" key="3">
    <source>
        <dbReference type="EMBL" id="WPF82149.1"/>
    </source>
</evidence>